<dbReference type="SUPFAM" id="SSF90209">
    <property type="entry name" value="Ran binding protein zinc finger-like"/>
    <property type="match status" value="1"/>
</dbReference>
<reference evidence="7" key="1">
    <citation type="submission" date="2024-01" db="EMBL/GenBank/DDBJ databases">
        <authorList>
            <person name="Webb A."/>
        </authorList>
    </citation>
    <scope>NUCLEOTIDE SEQUENCE</scope>
    <source>
        <strain evidence="7">Pm1</strain>
    </source>
</reference>
<evidence type="ECO:0000313" key="7">
    <source>
        <dbReference type="EMBL" id="CAK7945554.1"/>
    </source>
</evidence>
<dbReference type="InterPro" id="IPR036443">
    <property type="entry name" value="Znf_RanBP2_sf"/>
</dbReference>
<evidence type="ECO:0000256" key="3">
    <source>
        <dbReference type="ARBA" id="ARBA00022833"/>
    </source>
</evidence>
<keyword evidence="3" id="KW-0862">Zinc</keyword>
<comment type="caution">
    <text evidence="7">The sequence shown here is derived from an EMBL/GenBank/DDBJ whole genome shotgun (WGS) entry which is preliminary data.</text>
</comment>
<gene>
    <name evidence="7" type="ORF">PM001_LOCUS30704</name>
</gene>
<dbReference type="AlphaFoldDB" id="A0AAV1VIH6"/>
<dbReference type="InterPro" id="IPR001876">
    <property type="entry name" value="Znf_RanBP2"/>
</dbReference>
<evidence type="ECO:0000256" key="2">
    <source>
        <dbReference type="ARBA" id="ARBA00022771"/>
    </source>
</evidence>
<dbReference type="GO" id="GO:0008270">
    <property type="term" value="F:zinc ion binding"/>
    <property type="evidence" value="ECO:0007669"/>
    <property type="project" value="UniProtKB-KW"/>
</dbReference>
<keyword evidence="1" id="KW-0479">Metal-binding</keyword>
<feature type="region of interest" description="Disordered" evidence="5">
    <location>
        <begin position="1"/>
        <end position="105"/>
    </location>
</feature>
<protein>
    <recommendedName>
        <fullName evidence="6">RanBP2-type domain-containing protein</fullName>
    </recommendedName>
</protein>
<dbReference type="PROSITE" id="PS50199">
    <property type="entry name" value="ZF_RANBP2_2"/>
    <property type="match status" value="1"/>
</dbReference>
<evidence type="ECO:0000256" key="1">
    <source>
        <dbReference type="ARBA" id="ARBA00022723"/>
    </source>
</evidence>
<evidence type="ECO:0000259" key="6">
    <source>
        <dbReference type="PROSITE" id="PS50199"/>
    </source>
</evidence>
<organism evidence="7 8">
    <name type="scientific">Peronospora matthiolae</name>
    <dbReference type="NCBI Taxonomy" id="2874970"/>
    <lineage>
        <taxon>Eukaryota</taxon>
        <taxon>Sar</taxon>
        <taxon>Stramenopiles</taxon>
        <taxon>Oomycota</taxon>
        <taxon>Peronosporomycetes</taxon>
        <taxon>Peronosporales</taxon>
        <taxon>Peronosporaceae</taxon>
        <taxon>Peronospora</taxon>
    </lineage>
</organism>
<feature type="domain" description="RanBP2-type" evidence="6">
    <location>
        <begin position="143"/>
        <end position="174"/>
    </location>
</feature>
<evidence type="ECO:0000313" key="8">
    <source>
        <dbReference type="Proteomes" id="UP001162060"/>
    </source>
</evidence>
<name>A0AAV1VIH6_9STRA</name>
<sequence length="178" mass="20670">METTQRRSTFREQLTRPYRGNSSRQRRSHDRQQSECSRHKRSRSCSRSSERKLRSKKEKKRHKIKQMRDKPRAQESSEADVLSVQSAFEPITEQEEKEPEQATPVDVKRFFEQLQKQEVAKKPVGTVHSRGVPPPVSATAMCKSDKWECSKATCGHTNSKHTPACTKCGALKRMTEWR</sequence>
<proteinExistence type="predicted"/>
<dbReference type="PROSITE" id="PS01358">
    <property type="entry name" value="ZF_RANBP2_1"/>
    <property type="match status" value="1"/>
</dbReference>
<feature type="compositionally biased region" description="Basic and acidic residues" evidence="5">
    <location>
        <begin position="66"/>
        <end position="75"/>
    </location>
</feature>
<feature type="compositionally biased region" description="Basic residues" evidence="5">
    <location>
        <begin position="53"/>
        <end position="65"/>
    </location>
</feature>
<dbReference type="Proteomes" id="UP001162060">
    <property type="component" value="Unassembled WGS sequence"/>
</dbReference>
<keyword evidence="2 4" id="KW-0863">Zinc-finger</keyword>
<accession>A0AAV1VIH6</accession>
<evidence type="ECO:0000256" key="4">
    <source>
        <dbReference type="PROSITE-ProRule" id="PRU00322"/>
    </source>
</evidence>
<dbReference type="EMBL" id="CAKLBY020000331">
    <property type="protein sequence ID" value="CAK7945554.1"/>
    <property type="molecule type" value="Genomic_DNA"/>
</dbReference>
<evidence type="ECO:0000256" key="5">
    <source>
        <dbReference type="SAM" id="MobiDB-lite"/>
    </source>
</evidence>